<keyword evidence="5" id="KW-0472">Membrane</keyword>
<dbReference type="GO" id="GO:0005886">
    <property type="term" value="C:plasma membrane"/>
    <property type="evidence" value="ECO:0007669"/>
    <property type="project" value="UniProtKB-SubCell"/>
</dbReference>
<keyword evidence="4" id="KW-0808">Transferase</keyword>
<dbReference type="AlphaFoldDB" id="A0A8K0VC16"/>
<keyword evidence="3" id="KW-0328">Glycosyltransferase</keyword>
<proteinExistence type="predicted"/>
<keyword evidence="2" id="KW-1003">Cell membrane</keyword>
<evidence type="ECO:0000259" key="6">
    <source>
        <dbReference type="Pfam" id="PF00535"/>
    </source>
</evidence>
<comment type="caution">
    <text evidence="7">The sequence shown here is derived from an EMBL/GenBank/DDBJ whole genome shotgun (WGS) entry which is preliminary data.</text>
</comment>
<sequence>MGQLGRLAPSGRRQPALARHGRGLSGVLSVIIPASNESGWIAACLTALFRSDPVPGGAEVIVVANGCRDNTADRARACAPLAEAAGWRLTVIERAEGGKPAALNAGDAAAAGEMRAYLDADVEVSPTLMAQIVMALLPDRPLYASGRAEIPRAASGVTRAYARFWQRLPFARSEAPGYGLFAVNRAGRARWGAFPDIISDDTFVRLHFTPEERIGLPAPYRWPMIEGFAALVRVRRRQDAGVAEIARLWPVLLRNEGKTRPTAATLALLALRDPVGFATYAAVTLAVCMGRQRADWTRGR</sequence>
<dbReference type="SUPFAM" id="SSF53448">
    <property type="entry name" value="Nucleotide-diphospho-sugar transferases"/>
    <property type="match status" value="1"/>
</dbReference>
<dbReference type="Proteomes" id="UP000648908">
    <property type="component" value="Unassembled WGS sequence"/>
</dbReference>
<evidence type="ECO:0000256" key="5">
    <source>
        <dbReference type="ARBA" id="ARBA00023136"/>
    </source>
</evidence>
<evidence type="ECO:0000313" key="8">
    <source>
        <dbReference type="Proteomes" id="UP000648908"/>
    </source>
</evidence>
<organism evidence="7 8">
    <name type="scientific">Szabonella alba</name>
    <dbReference type="NCBI Taxonomy" id="2804194"/>
    <lineage>
        <taxon>Bacteria</taxon>
        <taxon>Pseudomonadati</taxon>
        <taxon>Pseudomonadota</taxon>
        <taxon>Alphaproteobacteria</taxon>
        <taxon>Rhodobacterales</taxon>
        <taxon>Paracoccaceae</taxon>
        <taxon>Szabonella</taxon>
    </lineage>
</organism>
<dbReference type="PANTHER" id="PTHR43646">
    <property type="entry name" value="GLYCOSYLTRANSFERASE"/>
    <property type="match status" value="1"/>
</dbReference>
<evidence type="ECO:0000256" key="4">
    <source>
        <dbReference type="ARBA" id="ARBA00022679"/>
    </source>
</evidence>
<dbReference type="Pfam" id="PF00535">
    <property type="entry name" value="Glycos_transf_2"/>
    <property type="match status" value="1"/>
</dbReference>
<dbReference type="EMBL" id="JAESVN010000002">
    <property type="protein sequence ID" value="MBL4916994.1"/>
    <property type="molecule type" value="Genomic_DNA"/>
</dbReference>
<evidence type="ECO:0000313" key="7">
    <source>
        <dbReference type="EMBL" id="MBL4916994.1"/>
    </source>
</evidence>
<dbReference type="InterPro" id="IPR001173">
    <property type="entry name" value="Glyco_trans_2-like"/>
</dbReference>
<keyword evidence="8" id="KW-1185">Reference proteome</keyword>
<evidence type="ECO:0000256" key="3">
    <source>
        <dbReference type="ARBA" id="ARBA00022676"/>
    </source>
</evidence>
<dbReference type="PANTHER" id="PTHR43646:SF2">
    <property type="entry name" value="GLYCOSYLTRANSFERASE 2-LIKE DOMAIN-CONTAINING PROTEIN"/>
    <property type="match status" value="1"/>
</dbReference>
<comment type="subcellular location">
    <subcellularLocation>
        <location evidence="1">Cell membrane</location>
    </subcellularLocation>
</comment>
<feature type="domain" description="Glycosyltransferase 2-like" evidence="6">
    <location>
        <begin position="29"/>
        <end position="147"/>
    </location>
</feature>
<evidence type="ECO:0000256" key="2">
    <source>
        <dbReference type="ARBA" id="ARBA00022475"/>
    </source>
</evidence>
<dbReference type="GO" id="GO:0016757">
    <property type="term" value="F:glycosyltransferase activity"/>
    <property type="evidence" value="ECO:0007669"/>
    <property type="project" value="UniProtKB-KW"/>
</dbReference>
<dbReference type="InterPro" id="IPR029044">
    <property type="entry name" value="Nucleotide-diphossugar_trans"/>
</dbReference>
<evidence type="ECO:0000256" key="1">
    <source>
        <dbReference type="ARBA" id="ARBA00004236"/>
    </source>
</evidence>
<dbReference type="Gene3D" id="3.90.550.10">
    <property type="entry name" value="Spore Coat Polysaccharide Biosynthesis Protein SpsA, Chain A"/>
    <property type="match status" value="1"/>
</dbReference>
<reference evidence="7" key="1">
    <citation type="submission" date="2021-01" db="EMBL/GenBank/DDBJ databases">
        <title>Tabrizicola alba sp. nov. a motile alkaliphilic bacterium isolated from a soda lake.</title>
        <authorList>
            <person name="Szuroczki S."/>
            <person name="Abbaszade G."/>
            <person name="Schumann P."/>
            <person name="Toth E."/>
        </authorList>
    </citation>
    <scope>NUCLEOTIDE SEQUENCE</scope>
    <source>
        <strain evidence="7">DMG-N-6</strain>
    </source>
</reference>
<name>A0A8K0VC16_9RHOB</name>
<accession>A0A8K0VC16</accession>
<protein>
    <submittedName>
        <fullName evidence="7">Glycosyltransferase</fullName>
    </submittedName>
</protein>
<gene>
    <name evidence="7" type="ORF">JL811_07130</name>
</gene>